<dbReference type="SUPFAM" id="SSF54695">
    <property type="entry name" value="POZ domain"/>
    <property type="match status" value="1"/>
</dbReference>
<dbReference type="InterPro" id="IPR000210">
    <property type="entry name" value="BTB/POZ_dom"/>
</dbReference>
<accession>A0A5J9TEY3</accession>
<dbReference type="EMBL" id="RWGY01000039">
    <property type="protein sequence ID" value="TVU09960.1"/>
    <property type="molecule type" value="Genomic_DNA"/>
</dbReference>
<dbReference type="PANTHER" id="PTHR46672:SF4">
    <property type="entry name" value="OS08G0495500 PROTEIN"/>
    <property type="match status" value="1"/>
</dbReference>
<evidence type="ECO:0000259" key="2">
    <source>
        <dbReference type="PROSITE" id="PS50097"/>
    </source>
</evidence>
<evidence type="ECO:0000313" key="4">
    <source>
        <dbReference type="Proteomes" id="UP000324897"/>
    </source>
</evidence>
<name>A0A5J9TEY3_9POAL</name>
<evidence type="ECO:0000256" key="1">
    <source>
        <dbReference type="ARBA" id="ARBA00004906"/>
    </source>
</evidence>
<organism evidence="3 4">
    <name type="scientific">Eragrostis curvula</name>
    <name type="common">weeping love grass</name>
    <dbReference type="NCBI Taxonomy" id="38414"/>
    <lineage>
        <taxon>Eukaryota</taxon>
        <taxon>Viridiplantae</taxon>
        <taxon>Streptophyta</taxon>
        <taxon>Embryophyta</taxon>
        <taxon>Tracheophyta</taxon>
        <taxon>Spermatophyta</taxon>
        <taxon>Magnoliopsida</taxon>
        <taxon>Liliopsida</taxon>
        <taxon>Poales</taxon>
        <taxon>Poaceae</taxon>
        <taxon>PACMAD clade</taxon>
        <taxon>Chloridoideae</taxon>
        <taxon>Eragrostideae</taxon>
        <taxon>Eragrostidinae</taxon>
        <taxon>Eragrostis</taxon>
    </lineage>
</organism>
<gene>
    <name evidence="3" type="ORF">EJB05_43459</name>
</gene>
<dbReference type="OrthoDB" id="6359816at2759"/>
<evidence type="ECO:0000313" key="3">
    <source>
        <dbReference type="EMBL" id="TVU09960.1"/>
    </source>
</evidence>
<protein>
    <recommendedName>
        <fullName evidence="2">BTB domain-containing protein</fullName>
    </recommendedName>
</protein>
<keyword evidence="4" id="KW-1185">Reference proteome</keyword>
<dbReference type="InterPro" id="IPR044714">
    <property type="entry name" value="AtSIBP1-like"/>
</dbReference>
<dbReference type="InterPro" id="IPR011333">
    <property type="entry name" value="SKP1/BTB/POZ_sf"/>
</dbReference>
<dbReference type="AlphaFoldDB" id="A0A5J9TEY3"/>
<comment type="caution">
    <text evidence="3">The sequence shown here is derived from an EMBL/GenBank/DDBJ whole genome shotgun (WGS) entry which is preliminary data.</text>
</comment>
<dbReference type="PROSITE" id="PS50097">
    <property type="entry name" value="BTB"/>
    <property type="match status" value="1"/>
</dbReference>
<sequence>MSASKVKSEGHFVQWEVGRSDLHRGSDAFIMGQWRWHLRTSEISGKTCVELLARPSHSTKDACPVVSFSMKLLSPLPNQTILACHLVTDLPLKMDGGFTWIVDSFVTVRFIIEVKFLDLKVANRSDCDPVSIWPSFALKLQDTCSEIAGMLEEDIPTDITISTSDGSIRAHSSVLAARSPVFQSMFSHNLKERRLSAIDISDMSFNECQAFIN</sequence>
<reference evidence="3 4" key="1">
    <citation type="journal article" date="2019" name="Sci. Rep.">
        <title>A high-quality genome of Eragrostis curvula grass provides insights into Poaceae evolution and supports new strategies to enhance forage quality.</title>
        <authorList>
            <person name="Carballo J."/>
            <person name="Santos B.A.C.M."/>
            <person name="Zappacosta D."/>
            <person name="Garbus I."/>
            <person name="Selva J.P."/>
            <person name="Gallo C.A."/>
            <person name="Diaz A."/>
            <person name="Albertini E."/>
            <person name="Caccamo M."/>
            <person name="Echenique V."/>
        </authorList>
    </citation>
    <scope>NUCLEOTIDE SEQUENCE [LARGE SCALE GENOMIC DNA]</scope>
    <source>
        <strain evidence="4">cv. Victoria</strain>
        <tissue evidence="3">Leaf</tissue>
    </source>
</reference>
<dbReference type="Gramene" id="TVU09960">
    <property type="protein sequence ID" value="TVU09960"/>
    <property type="gene ID" value="EJB05_43459"/>
</dbReference>
<dbReference type="CDD" id="cd18186">
    <property type="entry name" value="BTB_POZ_ZBTB_KLHL-like"/>
    <property type="match status" value="1"/>
</dbReference>
<comment type="pathway">
    <text evidence="1">Protein modification; protein ubiquitination.</text>
</comment>
<dbReference type="Proteomes" id="UP000324897">
    <property type="component" value="Chromosome 3"/>
</dbReference>
<feature type="domain" description="BTB" evidence="2">
    <location>
        <begin position="157"/>
        <end position="213"/>
    </location>
</feature>
<proteinExistence type="predicted"/>
<dbReference type="PANTHER" id="PTHR46672">
    <property type="entry name" value="OS08G0495500 PROTEIN-RELATED"/>
    <property type="match status" value="1"/>
</dbReference>
<dbReference type="Gene3D" id="3.30.710.10">
    <property type="entry name" value="Potassium Channel Kv1.1, Chain A"/>
    <property type="match status" value="1"/>
</dbReference>
<dbReference type="Pfam" id="PF00651">
    <property type="entry name" value="BTB"/>
    <property type="match status" value="1"/>
</dbReference>